<evidence type="ECO:0000313" key="1">
    <source>
        <dbReference type="EMBL" id="SVC43101.1"/>
    </source>
</evidence>
<dbReference type="EMBL" id="UINC01090825">
    <property type="protein sequence ID" value="SVC43101.1"/>
    <property type="molecule type" value="Genomic_DNA"/>
</dbReference>
<accession>A0A382M7A3</accession>
<evidence type="ECO:0008006" key="2">
    <source>
        <dbReference type="Google" id="ProtNLM"/>
    </source>
</evidence>
<protein>
    <recommendedName>
        <fullName evidence="2">BIG2 domain-containing protein</fullName>
    </recommendedName>
</protein>
<name>A0A382M7A3_9ZZZZ</name>
<reference evidence="1" key="1">
    <citation type="submission" date="2018-05" db="EMBL/GenBank/DDBJ databases">
        <authorList>
            <person name="Lanie J.A."/>
            <person name="Ng W.-L."/>
            <person name="Kazmierczak K.M."/>
            <person name="Andrzejewski T.M."/>
            <person name="Davidsen T.M."/>
            <person name="Wayne K.J."/>
            <person name="Tettelin H."/>
            <person name="Glass J.I."/>
            <person name="Rusch D."/>
            <person name="Podicherti R."/>
            <person name="Tsui H.-C.T."/>
            <person name="Winkler M.E."/>
        </authorList>
    </citation>
    <scope>NUCLEOTIDE SEQUENCE</scope>
</reference>
<organism evidence="1">
    <name type="scientific">marine metagenome</name>
    <dbReference type="NCBI Taxonomy" id="408172"/>
    <lineage>
        <taxon>unclassified sequences</taxon>
        <taxon>metagenomes</taxon>
        <taxon>ecological metagenomes</taxon>
    </lineage>
</organism>
<sequence length="123" mass="13078">MWTVLAAARCAFSVAPTSSEDNELTVELNAYPARISVEDSTATGEVWATVRMGDSPVKDNTIVKFATSVGTITSESQTIDGLAVAILTSPGDNRPRQAEIVAQAITVRDSIDVDFIIDVQASF</sequence>
<dbReference type="AlphaFoldDB" id="A0A382M7A3"/>
<proteinExistence type="predicted"/>
<gene>
    <name evidence="1" type="ORF">METZ01_LOCUS295955</name>
</gene>